<dbReference type="InterPro" id="IPR045069">
    <property type="entry name" value="MATE_euk"/>
</dbReference>
<dbReference type="NCBIfam" id="TIGR00797">
    <property type="entry name" value="matE"/>
    <property type="match status" value="1"/>
</dbReference>
<dbReference type="GO" id="GO:0016020">
    <property type="term" value="C:membrane"/>
    <property type="evidence" value="ECO:0007669"/>
    <property type="project" value="UniProtKB-SubCell"/>
</dbReference>
<comment type="caution">
    <text evidence="8">The sequence shown here is derived from an EMBL/GenBank/DDBJ whole genome shotgun (WGS) entry which is preliminary data.</text>
</comment>
<feature type="transmembrane region" description="Helical" evidence="7">
    <location>
        <begin position="146"/>
        <end position="165"/>
    </location>
</feature>
<comment type="subcellular location">
    <subcellularLocation>
        <location evidence="1">Membrane</location>
        <topology evidence="1">Multi-pass membrane protein</topology>
    </subcellularLocation>
</comment>
<feature type="transmembrane region" description="Helical" evidence="7">
    <location>
        <begin position="185"/>
        <end position="204"/>
    </location>
</feature>
<evidence type="ECO:0000256" key="6">
    <source>
        <dbReference type="SAM" id="MobiDB-lite"/>
    </source>
</evidence>
<dbReference type="RefSeq" id="XP_040740331.1">
    <property type="nucleotide sequence ID" value="XM_040888625.1"/>
</dbReference>
<evidence type="ECO:0000256" key="7">
    <source>
        <dbReference type="SAM" id="Phobius"/>
    </source>
</evidence>
<dbReference type="EMBL" id="MCFD01000016">
    <property type="protein sequence ID" value="ORX66321.1"/>
    <property type="molecule type" value="Genomic_DNA"/>
</dbReference>
<accession>A0A1Y1VYH8</accession>
<feature type="transmembrane region" description="Helical" evidence="7">
    <location>
        <begin position="466"/>
        <end position="490"/>
    </location>
</feature>
<evidence type="ECO:0000256" key="2">
    <source>
        <dbReference type="ARBA" id="ARBA00010199"/>
    </source>
</evidence>
<dbReference type="AlphaFoldDB" id="A0A1Y1VYH8"/>
<dbReference type="InterPro" id="IPR002528">
    <property type="entry name" value="MATE_fam"/>
</dbReference>
<keyword evidence="3 7" id="KW-0812">Transmembrane</keyword>
<dbReference type="CDD" id="cd13132">
    <property type="entry name" value="MATE_eukaryotic"/>
    <property type="match status" value="1"/>
</dbReference>
<dbReference type="Proteomes" id="UP000193922">
    <property type="component" value="Unassembled WGS sequence"/>
</dbReference>
<keyword evidence="4 7" id="KW-1133">Transmembrane helix</keyword>
<feature type="transmembrane region" description="Helical" evidence="7">
    <location>
        <begin position="440"/>
        <end position="460"/>
    </location>
</feature>
<feature type="transmembrane region" description="Helical" evidence="7">
    <location>
        <begin position="243"/>
        <end position="266"/>
    </location>
</feature>
<dbReference type="Pfam" id="PF01554">
    <property type="entry name" value="MatE"/>
    <property type="match status" value="2"/>
</dbReference>
<feature type="transmembrane region" description="Helical" evidence="7">
    <location>
        <begin position="67"/>
        <end position="90"/>
    </location>
</feature>
<evidence type="ECO:0000256" key="5">
    <source>
        <dbReference type="ARBA" id="ARBA00023136"/>
    </source>
</evidence>
<feature type="transmembrane region" description="Helical" evidence="7">
    <location>
        <begin position="401"/>
        <end position="419"/>
    </location>
</feature>
<evidence type="ECO:0000313" key="9">
    <source>
        <dbReference type="Proteomes" id="UP000193922"/>
    </source>
</evidence>
<evidence type="ECO:0000256" key="1">
    <source>
        <dbReference type="ARBA" id="ARBA00004141"/>
    </source>
</evidence>
<gene>
    <name evidence="8" type="ORF">DL89DRAFT_270246</name>
</gene>
<sequence length="539" mass="58040">MARQSISLSGTADIAESTSLLSTHEEIATETTALLASGAIETPTGNEFVEQDTISTMAMVKQETQTIAVMSIPVILSYMLQFSFNFINILSIGHLGADELAAAALGNMTVFMLIYAPAVGLASALDTFCSTAFTASKDRTLVGFHLQRGIIAVTAHFILVLPILLKLEPVLLALNQDPTITKLCSKFVGIQLIGSMPWVYFECIKRFLQAQGYMRSSTIVLLAVLPVHVINNFLFVWSPTVGMGFLGAAAANVVTFWLMFFGIVIYTCRCDARYSWAGWSWKPLKTMPQYYKLAIPSVIMMCSDWLCWESMAIGASYLGNATLAGQSIVLNTCTLMYQAPGGLSIALTNRVGNLLGQARARRSHVSSNVGLSLGAFTGVLNSVFCLATASWWGKIYSSDPDVVACVALIMPICAIFQIADAMNAVTGGALRGLGRQKIGAYINFPSYYLVGLPTGVYLTYGAPDMGIIGLWIGMCISVICAGIGQTYICYSADFDHEVERCMRQVSSYKDAAAIRSQTGSPMEADNAREGSAVTLTNSV</sequence>
<feature type="transmembrane region" description="Helical" evidence="7">
    <location>
        <begin position="102"/>
        <end position="125"/>
    </location>
</feature>
<feature type="transmembrane region" description="Helical" evidence="7">
    <location>
        <begin position="369"/>
        <end position="389"/>
    </location>
</feature>
<comment type="similarity">
    <text evidence="2">Belongs to the multi antimicrobial extrusion (MATE) (TC 2.A.66.1) family.</text>
</comment>
<evidence type="ECO:0000256" key="3">
    <source>
        <dbReference type="ARBA" id="ARBA00022692"/>
    </source>
</evidence>
<feature type="transmembrane region" description="Helical" evidence="7">
    <location>
        <begin position="216"/>
        <end position="237"/>
    </location>
</feature>
<organism evidence="8 9">
    <name type="scientific">Linderina pennispora</name>
    <dbReference type="NCBI Taxonomy" id="61395"/>
    <lineage>
        <taxon>Eukaryota</taxon>
        <taxon>Fungi</taxon>
        <taxon>Fungi incertae sedis</taxon>
        <taxon>Zoopagomycota</taxon>
        <taxon>Kickxellomycotina</taxon>
        <taxon>Kickxellomycetes</taxon>
        <taxon>Kickxellales</taxon>
        <taxon>Kickxellaceae</taxon>
        <taxon>Linderina</taxon>
    </lineage>
</organism>
<reference evidence="8 9" key="1">
    <citation type="submission" date="2016-07" db="EMBL/GenBank/DDBJ databases">
        <title>Pervasive Adenine N6-methylation of Active Genes in Fungi.</title>
        <authorList>
            <consortium name="DOE Joint Genome Institute"/>
            <person name="Mondo S.J."/>
            <person name="Dannebaum R.O."/>
            <person name="Kuo R.C."/>
            <person name="Labutti K."/>
            <person name="Haridas S."/>
            <person name="Kuo A."/>
            <person name="Salamov A."/>
            <person name="Ahrendt S.R."/>
            <person name="Lipzen A."/>
            <person name="Sullivan W."/>
            <person name="Andreopoulos W.B."/>
            <person name="Clum A."/>
            <person name="Lindquist E."/>
            <person name="Daum C."/>
            <person name="Ramamoorthy G.K."/>
            <person name="Gryganskyi A."/>
            <person name="Culley D."/>
            <person name="Magnuson J.K."/>
            <person name="James T.Y."/>
            <person name="O'Malley M.A."/>
            <person name="Stajich J.E."/>
            <person name="Spatafora J.W."/>
            <person name="Visel A."/>
            <person name="Grigoriev I.V."/>
        </authorList>
    </citation>
    <scope>NUCLEOTIDE SEQUENCE [LARGE SCALE GENOMIC DNA]</scope>
    <source>
        <strain evidence="8 9">ATCC 12442</strain>
    </source>
</reference>
<keyword evidence="9" id="KW-1185">Reference proteome</keyword>
<keyword evidence="5 7" id="KW-0472">Membrane</keyword>
<protein>
    <submittedName>
        <fullName evidence="8">MATE efflux family protein</fullName>
    </submittedName>
</protein>
<dbReference type="GO" id="GO:0042910">
    <property type="term" value="F:xenobiotic transmembrane transporter activity"/>
    <property type="evidence" value="ECO:0007669"/>
    <property type="project" value="InterPro"/>
</dbReference>
<name>A0A1Y1VYH8_9FUNG</name>
<feature type="region of interest" description="Disordered" evidence="6">
    <location>
        <begin position="516"/>
        <end position="539"/>
    </location>
</feature>
<evidence type="ECO:0000313" key="8">
    <source>
        <dbReference type="EMBL" id="ORX66321.1"/>
    </source>
</evidence>
<proteinExistence type="inferred from homology"/>
<dbReference type="GeneID" id="63805273"/>
<evidence type="ECO:0000256" key="4">
    <source>
        <dbReference type="ARBA" id="ARBA00022989"/>
    </source>
</evidence>
<dbReference type="STRING" id="61395.A0A1Y1VYH8"/>
<dbReference type="PANTHER" id="PTHR11206">
    <property type="entry name" value="MULTIDRUG RESISTANCE PROTEIN"/>
    <property type="match status" value="1"/>
</dbReference>
<dbReference type="OrthoDB" id="2126698at2759"/>
<dbReference type="GO" id="GO:1990961">
    <property type="term" value="P:xenobiotic detoxification by transmembrane export across the plasma membrane"/>
    <property type="evidence" value="ECO:0007669"/>
    <property type="project" value="InterPro"/>
</dbReference>
<dbReference type="GO" id="GO:0015297">
    <property type="term" value="F:antiporter activity"/>
    <property type="evidence" value="ECO:0007669"/>
    <property type="project" value="InterPro"/>
</dbReference>